<dbReference type="AlphaFoldDB" id="A0A0L6UKH5"/>
<evidence type="ECO:0000256" key="1">
    <source>
        <dbReference type="SAM" id="MobiDB-lite"/>
    </source>
</evidence>
<organism evidence="2 3">
    <name type="scientific">Puccinia sorghi</name>
    <dbReference type="NCBI Taxonomy" id="27349"/>
    <lineage>
        <taxon>Eukaryota</taxon>
        <taxon>Fungi</taxon>
        <taxon>Dikarya</taxon>
        <taxon>Basidiomycota</taxon>
        <taxon>Pucciniomycotina</taxon>
        <taxon>Pucciniomycetes</taxon>
        <taxon>Pucciniales</taxon>
        <taxon>Pucciniaceae</taxon>
        <taxon>Puccinia</taxon>
    </lineage>
</organism>
<dbReference type="Proteomes" id="UP000037035">
    <property type="component" value="Unassembled WGS sequence"/>
</dbReference>
<evidence type="ECO:0000313" key="2">
    <source>
        <dbReference type="EMBL" id="KNZ48310.1"/>
    </source>
</evidence>
<protein>
    <submittedName>
        <fullName evidence="2">Uncharacterized protein</fullName>
    </submittedName>
</protein>
<dbReference type="STRING" id="27349.A0A0L6UKH5"/>
<keyword evidence="3" id="KW-1185">Reference proteome</keyword>
<reference evidence="2 3" key="1">
    <citation type="submission" date="2015-08" db="EMBL/GenBank/DDBJ databases">
        <title>Next Generation Sequencing and Analysis of the Genome of Puccinia sorghi L Schw, the Causal Agent of Maize Common Rust.</title>
        <authorList>
            <person name="Rochi L."/>
            <person name="Burguener G."/>
            <person name="Darino M."/>
            <person name="Turjanski A."/>
            <person name="Kreff E."/>
            <person name="Dieguez M.J."/>
            <person name="Sacco F."/>
        </authorList>
    </citation>
    <scope>NUCLEOTIDE SEQUENCE [LARGE SCALE GENOMIC DNA]</scope>
    <source>
        <strain evidence="2 3">RO10H11247</strain>
    </source>
</reference>
<accession>A0A0L6UKH5</accession>
<proteinExistence type="predicted"/>
<dbReference type="EMBL" id="LAVV01011009">
    <property type="protein sequence ID" value="KNZ48310.1"/>
    <property type="molecule type" value="Genomic_DNA"/>
</dbReference>
<name>A0A0L6UKH5_9BASI</name>
<sequence length="141" mass="16095">GHLKKEDYLVIIECLKIERNYNSCFGLLLLVFKPKINLPCQIKDQFNTYKDNTIDENLESMCSHYHAMNNLMGGQAFINPWFKVDAQADKEMASSTPEPSGNEIRSIDMESNNDYDEDVVILGAIDKKSENDLADETNNVR</sequence>
<feature type="non-terminal residue" evidence="2">
    <location>
        <position position="1"/>
    </location>
</feature>
<feature type="region of interest" description="Disordered" evidence="1">
    <location>
        <begin position="89"/>
        <end position="112"/>
    </location>
</feature>
<comment type="caution">
    <text evidence="2">The sequence shown here is derived from an EMBL/GenBank/DDBJ whole genome shotgun (WGS) entry which is preliminary data.</text>
</comment>
<dbReference type="VEuPathDB" id="FungiDB:VP01_5761g3"/>
<gene>
    <name evidence="2" type="ORF">VP01_5761g3</name>
</gene>
<evidence type="ECO:0000313" key="3">
    <source>
        <dbReference type="Proteomes" id="UP000037035"/>
    </source>
</evidence>